<feature type="domain" description="HTH araC/xylS-type" evidence="5">
    <location>
        <begin position="346"/>
        <end position="442"/>
    </location>
</feature>
<keyword evidence="7" id="KW-1185">Reference proteome</keyword>
<dbReference type="InterPro" id="IPR018062">
    <property type="entry name" value="HTH_AraC-typ_CS"/>
</dbReference>
<evidence type="ECO:0000313" key="6">
    <source>
        <dbReference type="EMBL" id="MDZ8119515.1"/>
    </source>
</evidence>
<keyword evidence="4" id="KW-1133">Transmembrane helix</keyword>
<evidence type="ECO:0000313" key="7">
    <source>
        <dbReference type="Proteomes" id="UP001290861"/>
    </source>
</evidence>
<feature type="transmembrane region" description="Helical" evidence="4">
    <location>
        <begin position="103"/>
        <end position="131"/>
    </location>
</feature>
<feature type="transmembrane region" description="Helical" evidence="4">
    <location>
        <begin position="151"/>
        <end position="169"/>
    </location>
</feature>
<feature type="transmembrane region" description="Helical" evidence="4">
    <location>
        <begin position="12"/>
        <end position="30"/>
    </location>
</feature>
<protein>
    <submittedName>
        <fullName evidence="6">AraC family transcriptional regulator</fullName>
    </submittedName>
</protein>
<keyword evidence="4" id="KW-0472">Membrane</keyword>
<feature type="transmembrane region" description="Helical" evidence="4">
    <location>
        <begin position="205"/>
        <end position="223"/>
    </location>
</feature>
<sequence>MPDIPKEYIENLLAPLLAAQIFMGVLIYVLIVRKRISADYKLLVCFLLTFTIFLAGRAVQEFSDAVTGQKILLFRMALLFSVGVPSLQVAAARQSGFIGHWKWVVPAYAAGALVAVVYVVYMDAAMSGFIFTEEMLSASPVPATIRTGRGILLYGALITLVLPSGFLMVRELSGGRNRTLSGFLSGALIFGIFMMVGVSGDHRVAFYYTGSVIPACCWAWSVFQDIRDMKGRAALLKEELQYLVLSGKKADVPRIGELLRTLEALSEGNLDRYKIRVREILSMLTDVTITAGGDPEGLIERHREQERAIEESGNPENIRAIAETEAAELSAMIADIPEQRTNMLVNRAKAYIGDHFSEGVSVSMVAEQLGVSRAHLMREFKKASEQTVNQYITTLRMERAKELLRDRSVTDTAFEVGYNNSNYFSTVFKKTEGLSPLEFKKLQEFGS</sequence>
<feature type="transmembrane region" description="Helical" evidence="4">
    <location>
        <begin position="71"/>
        <end position="91"/>
    </location>
</feature>
<feature type="transmembrane region" description="Helical" evidence="4">
    <location>
        <begin position="181"/>
        <end position="199"/>
    </location>
</feature>
<gene>
    <name evidence="6" type="ORF">P9H32_12855</name>
</gene>
<dbReference type="EMBL" id="JARVCO010000010">
    <property type="protein sequence ID" value="MDZ8119515.1"/>
    <property type="molecule type" value="Genomic_DNA"/>
</dbReference>
<organism evidence="6 7">
    <name type="scientific">Pontiella agarivorans</name>
    <dbReference type="NCBI Taxonomy" id="3038953"/>
    <lineage>
        <taxon>Bacteria</taxon>
        <taxon>Pseudomonadati</taxon>
        <taxon>Kiritimatiellota</taxon>
        <taxon>Kiritimatiellia</taxon>
        <taxon>Kiritimatiellales</taxon>
        <taxon>Pontiellaceae</taxon>
        <taxon>Pontiella</taxon>
    </lineage>
</organism>
<dbReference type="PANTHER" id="PTHR43280">
    <property type="entry name" value="ARAC-FAMILY TRANSCRIPTIONAL REGULATOR"/>
    <property type="match status" value="1"/>
</dbReference>
<evidence type="ECO:0000259" key="5">
    <source>
        <dbReference type="PROSITE" id="PS01124"/>
    </source>
</evidence>
<keyword evidence="3" id="KW-0804">Transcription</keyword>
<evidence type="ECO:0000256" key="4">
    <source>
        <dbReference type="SAM" id="Phobius"/>
    </source>
</evidence>
<dbReference type="PRINTS" id="PR00032">
    <property type="entry name" value="HTHARAC"/>
</dbReference>
<dbReference type="SMART" id="SM00342">
    <property type="entry name" value="HTH_ARAC"/>
    <property type="match status" value="1"/>
</dbReference>
<evidence type="ECO:0000256" key="3">
    <source>
        <dbReference type="ARBA" id="ARBA00023163"/>
    </source>
</evidence>
<evidence type="ECO:0000256" key="1">
    <source>
        <dbReference type="ARBA" id="ARBA00023015"/>
    </source>
</evidence>
<keyword evidence="4" id="KW-0812">Transmembrane</keyword>
<dbReference type="InterPro" id="IPR018060">
    <property type="entry name" value="HTH_AraC"/>
</dbReference>
<keyword evidence="1" id="KW-0805">Transcription regulation</keyword>
<dbReference type="RefSeq" id="WP_322609297.1">
    <property type="nucleotide sequence ID" value="NZ_JARVCO010000010.1"/>
</dbReference>
<name>A0ABU5MZ73_9BACT</name>
<reference evidence="6 7" key="1">
    <citation type="journal article" date="2024" name="Appl. Environ. Microbiol.">
        <title>Pontiella agarivorans sp. nov., a novel marine anaerobic bacterium capable of degrading macroalgal polysaccharides and fixing nitrogen.</title>
        <authorList>
            <person name="Liu N."/>
            <person name="Kivenson V."/>
            <person name="Peng X."/>
            <person name="Cui Z."/>
            <person name="Lankiewicz T.S."/>
            <person name="Gosselin K.M."/>
            <person name="English C.J."/>
            <person name="Blair E.M."/>
            <person name="O'Malley M.A."/>
            <person name="Valentine D.L."/>
        </authorList>
    </citation>
    <scope>NUCLEOTIDE SEQUENCE [LARGE SCALE GENOMIC DNA]</scope>
    <source>
        <strain evidence="6 7">NLcol2</strain>
    </source>
</reference>
<dbReference type="PANTHER" id="PTHR43280:SF28">
    <property type="entry name" value="HTH-TYPE TRANSCRIPTIONAL ACTIVATOR RHAS"/>
    <property type="match status" value="1"/>
</dbReference>
<dbReference type="Pfam" id="PF12833">
    <property type="entry name" value="HTH_18"/>
    <property type="match status" value="1"/>
</dbReference>
<comment type="caution">
    <text evidence="6">The sequence shown here is derived from an EMBL/GenBank/DDBJ whole genome shotgun (WGS) entry which is preliminary data.</text>
</comment>
<keyword evidence="2" id="KW-0238">DNA-binding</keyword>
<feature type="transmembrane region" description="Helical" evidence="4">
    <location>
        <begin position="42"/>
        <end position="59"/>
    </location>
</feature>
<dbReference type="PROSITE" id="PS01124">
    <property type="entry name" value="HTH_ARAC_FAMILY_2"/>
    <property type="match status" value="1"/>
</dbReference>
<dbReference type="Proteomes" id="UP001290861">
    <property type="component" value="Unassembled WGS sequence"/>
</dbReference>
<dbReference type="PROSITE" id="PS00041">
    <property type="entry name" value="HTH_ARAC_FAMILY_1"/>
    <property type="match status" value="1"/>
</dbReference>
<dbReference type="InterPro" id="IPR020449">
    <property type="entry name" value="Tscrpt_reg_AraC-type_HTH"/>
</dbReference>
<evidence type="ECO:0000256" key="2">
    <source>
        <dbReference type="ARBA" id="ARBA00023125"/>
    </source>
</evidence>
<dbReference type="InterPro" id="IPR009057">
    <property type="entry name" value="Homeodomain-like_sf"/>
</dbReference>
<dbReference type="Gene3D" id="1.10.10.60">
    <property type="entry name" value="Homeodomain-like"/>
    <property type="match status" value="2"/>
</dbReference>
<dbReference type="SUPFAM" id="SSF46689">
    <property type="entry name" value="Homeodomain-like"/>
    <property type="match status" value="2"/>
</dbReference>
<accession>A0ABU5MZ73</accession>
<proteinExistence type="predicted"/>